<protein>
    <submittedName>
        <fullName evidence="1">26210_t:CDS:1</fullName>
    </submittedName>
</protein>
<accession>A0ACA9RTL5</accession>
<reference evidence="1" key="1">
    <citation type="submission" date="2021-06" db="EMBL/GenBank/DDBJ databases">
        <authorList>
            <person name="Kallberg Y."/>
            <person name="Tangrot J."/>
            <person name="Rosling A."/>
        </authorList>
    </citation>
    <scope>NUCLEOTIDE SEQUENCE</scope>
    <source>
        <strain evidence="1">MA461A</strain>
    </source>
</reference>
<comment type="caution">
    <text evidence="1">The sequence shown here is derived from an EMBL/GenBank/DDBJ whole genome shotgun (WGS) entry which is preliminary data.</text>
</comment>
<evidence type="ECO:0000313" key="1">
    <source>
        <dbReference type="EMBL" id="CAG8809661.1"/>
    </source>
</evidence>
<proteinExistence type="predicted"/>
<dbReference type="EMBL" id="CAJVQC010070377">
    <property type="protein sequence ID" value="CAG8809661.1"/>
    <property type="molecule type" value="Genomic_DNA"/>
</dbReference>
<gene>
    <name evidence="1" type="ORF">RPERSI_LOCUS22911</name>
</gene>
<sequence>PSYFYHNSSAYSLNEKPYIAIVIEPTYETIDPFTAVIVEPNLKS</sequence>
<dbReference type="Proteomes" id="UP000789920">
    <property type="component" value="Unassembled WGS sequence"/>
</dbReference>
<name>A0ACA9RTL5_9GLOM</name>
<evidence type="ECO:0000313" key="2">
    <source>
        <dbReference type="Proteomes" id="UP000789920"/>
    </source>
</evidence>
<feature type="non-terminal residue" evidence="1">
    <location>
        <position position="1"/>
    </location>
</feature>
<keyword evidence="2" id="KW-1185">Reference proteome</keyword>
<organism evidence="1 2">
    <name type="scientific">Racocetra persica</name>
    <dbReference type="NCBI Taxonomy" id="160502"/>
    <lineage>
        <taxon>Eukaryota</taxon>
        <taxon>Fungi</taxon>
        <taxon>Fungi incertae sedis</taxon>
        <taxon>Mucoromycota</taxon>
        <taxon>Glomeromycotina</taxon>
        <taxon>Glomeromycetes</taxon>
        <taxon>Diversisporales</taxon>
        <taxon>Gigasporaceae</taxon>
        <taxon>Racocetra</taxon>
    </lineage>
</organism>